<keyword evidence="2 4" id="KW-0813">Transport</keyword>
<dbReference type="OrthoDB" id="26242at2759"/>
<keyword evidence="3 4" id="KW-0268">Exocytosis</keyword>
<dbReference type="GO" id="GO:0006893">
    <property type="term" value="P:Golgi to plasma membrane transport"/>
    <property type="evidence" value="ECO:0007669"/>
    <property type="project" value="UniProtKB-UniRule"/>
</dbReference>
<dbReference type="OMA" id="VETKCMD"/>
<keyword evidence="8" id="KW-1185">Reference proteome</keyword>
<dbReference type="EMBL" id="CCYD01002371">
    <property type="protein sequence ID" value="CEG47206.1"/>
    <property type="molecule type" value="Genomic_DNA"/>
</dbReference>
<dbReference type="RefSeq" id="XP_024583575.1">
    <property type="nucleotide sequence ID" value="XM_024718148.1"/>
</dbReference>
<evidence type="ECO:0000313" key="7">
    <source>
        <dbReference type="EMBL" id="CEG47206.1"/>
    </source>
</evidence>
<dbReference type="PANTHER" id="PTHR13043">
    <property type="entry name" value="EXOCYST COMPLEX COMPONENT SEC5"/>
    <property type="match status" value="1"/>
</dbReference>
<dbReference type="PANTHER" id="PTHR13043:SF1">
    <property type="entry name" value="EXOCYST COMPLEX COMPONENT 2"/>
    <property type="match status" value="1"/>
</dbReference>
<keyword evidence="4" id="KW-0653">Protein transport</keyword>
<evidence type="ECO:0000256" key="5">
    <source>
        <dbReference type="SAM" id="MobiDB-lite"/>
    </source>
</evidence>
<comment type="function">
    <text evidence="4">Component of the exocyst complex involved in the docking of exocytic vesicles with fusion sites on the plasma membrane.</text>
</comment>
<organism evidence="7 8">
    <name type="scientific">Plasmopara halstedii</name>
    <name type="common">Downy mildew of sunflower</name>
    <dbReference type="NCBI Taxonomy" id="4781"/>
    <lineage>
        <taxon>Eukaryota</taxon>
        <taxon>Sar</taxon>
        <taxon>Stramenopiles</taxon>
        <taxon>Oomycota</taxon>
        <taxon>Peronosporomycetes</taxon>
        <taxon>Peronosporales</taxon>
        <taxon>Peronosporaceae</taxon>
        <taxon>Plasmopara</taxon>
    </lineage>
</organism>
<dbReference type="STRING" id="4781.A0A0P1B030"/>
<evidence type="ECO:0000256" key="1">
    <source>
        <dbReference type="ARBA" id="ARBA00010578"/>
    </source>
</evidence>
<reference evidence="8" key="1">
    <citation type="submission" date="2014-09" db="EMBL/GenBank/DDBJ databases">
        <authorList>
            <person name="Sharma Rahul"/>
            <person name="Thines Marco"/>
        </authorList>
    </citation>
    <scope>NUCLEOTIDE SEQUENCE [LARGE SCALE GENOMIC DNA]</scope>
</reference>
<proteinExistence type="inferred from homology"/>
<dbReference type="GO" id="GO:0015031">
    <property type="term" value="P:protein transport"/>
    <property type="evidence" value="ECO:0007669"/>
    <property type="project" value="UniProtKB-KW"/>
</dbReference>
<feature type="domain" description="Exocyst complex component EXOC2/Sec5 N-terminal" evidence="6">
    <location>
        <begin position="708"/>
        <end position="825"/>
    </location>
</feature>
<dbReference type="Pfam" id="PF15469">
    <property type="entry name" value="Sec5"/>
    <property type="match status" value="2"/>
</dbReference>
<protein>
    <recommendedName>
        <fullName evidence="4">Exocyst complex component</fullName>
    </recommendedName>
</protein>
<feature type="compositionally biased region" description="Polar residues" evidence="5">
    <location>
        <begin position="682"/>
        <end position="708"/>
    </location>
</feature>
<comment type="similarity">
    <text evidence="1 4">Belongs to the SEC5 family.</text>
</comment>
<evidence type="ECO:0000256" key="2">
    <source>
        <dbReference type="ARBA" id="ARBA00022448"/>
    </source>
</evidence>
<sequence>MTDTPIKTQAARIHCQAEIDLSSSTFDAARYLAVTHANTTFLELQTTLAALSKTTSDKTAQLKALVSAHFDQYLSCHEAVRTLAADISLHHQDTKALITDTHNLHRVTDASLTVMLQRARKMRQIRHTLVVLTRMRPILELTSKMKVNLLLQDYDTLALEYTRLKHQSAKLASLALPLKRVVTAGHDIAATANTELLQKFEDMTATAADQKHTINVLTALGLVKKPILICITKQFEYLERKLAEIEAEDTSQCMALTHHLSSYCENIINECVAGLARFYNGLWSFICELLRSPTGEMAVISNNITSFEAESVQQKAWNILSRYTELLERYILPPSAKRLKLLSEVFRQIRSLCECPNAAMLNANIKQLSKTFCTKFRTTVVLDFLKQECQSAQSGLLAEYFEPIVMVLPSYSSEMSIAAPNAISHNPLMVTGSRTKVQRLVLEAQQASSAIKNASRISSESKILLHQPLVFKTFAADILQRWESIWKNIGHVLLDVLDITKQTSSCTDKLVTIAKSEDLDVDVQFRSEVFHALEEHLREMLSEFLEKVVASFLAEVTLSDQDGNYTHSTANGAQIGAQACILLVIVANCIEFREKCLRIVDGWVAQLKHGNFDEDAGKSLSKYGRAATFGTRALFNVVLSVETKCMDIYSSSHVTPLKKILQTGAAEEPLQSHNSGRHSSHTSRTGSLGMSTLSTVQSSGSNPMHTTAIPSDPRQYVFNVLLQLITLRSEIEMSIGCYPQCWDYIRTVTDPLVAALAEFLQASALSLQGPGNLEWTLCQLIVEVRFFQSALSDFLTEGTKAQMKETEKLLMQLEAGSEATKRSNDILFNQIKHQTKLYLLALQH</sequence>
<dbReference type="GO" id="GO:0006887">
    <property type="term" value="P:exocytosis"/>
    <property type="evidence" value="ECO:0007669"/>
    <property type="project" value="UniProtKB-KW"/>
</dbReference>
<dbReference type="Proteomes" id="UP000054928">
    <property type="component" value="Unassembled WGS sequence"/>
</dbReference>
<dbReference type="InterPro" id="IPR039481">
    <property type="entry name" value="EXOC2/Sec5_N_dom"/>
</dbReference>
<dbReference type="AlphaFoldDB" id="A0A0P1B030"/>
<evidence type="ECO:0000313" key="8">
    <source>
        <dbReference type="Proteomes" id="UP000054928"/>
    </source>
</evidence>
<dbReference type="GO" id="GO:0000145">
    <property type="term" value="C:exocyst"/>
    <property type="evidence" value="ECO:0007669"/>
    <property type="project" value="UniProtKB-UniRule"/>
</dbReference>
<feature type="domain" description="Exocyst complex component EXOC2/Sec5 N-terminal" evidence="6">
    <location>
        <begin position="18"/>
        <end position="333"/>
    </location>
</feature>
<dbReference type="GeneID" id="36398909"/>
<evidence type="ECO:0000256" key="3">
    <source>
        <dbReference type="ARBA" id="ARBA00022483"/>
    </source>
</evidence>
<feature type="region of interest" description="Disordered" evidence="5">
    <location>
        <begin position="668"/>
        <end position="708"/>
    </location>
</feature>
<name>A0A0P1B030_PLAHL</name>
<evidence type="ECO:0000256" key="4">
    <source>
        <dbReference type="RuleBase" id="RU365069"/>
    </source>
</evidence>
<accession>A0A0P1B030</accession>
<evidence type="ECO:0000259" key="6">
    <source>
        <dbReference type="Pfam" id="PF15469"/>
    </source>
</evidence>
<dbReference type="InterPro" id="IPR029175">
    <property type="entry name" value="EXOC2/Sec5"/>
</dbReference>
<comment type="subunit">
    <text evidence="4">Component of the exocyst complex.</text>
</comment>